<comment type="caution">
    <text evidence="4">The sequence shown here is derived from an EMBL/GenBank/DDBJ whole genome shotgun (WGS) entry which is preliminary data.</text>
</comment>
<feature type="region of interest" description="Disordered" evidence="2">
    <location>
        <begin position="1"/>
        <end position="45"/>
    </location>
</feature>
<feature type="compositionally biased region" description="Polar residues" evidence="2">
    <location>
        <begin position="391"/>
        <end position="400"/>
    </location>
</feature>
<keyword evidence="1" id="KW-0547">Nucleotide-binding</keyword>
<evidence type="ECO:0000256" key="2">
    <source>
        <dbReference type="SAM" id="MobiDB-lite"/>
    </source>
</evidence>
<dbReference type="STRING" id="150374.A0A0M9VSM5"/>
<proteinExistence type="inferred from homology"/>
<gene>
    <name evidence="4" type="ORF">ESCO_002908</name>
</gene>
<organism evidence="4 5">
    <name type="scientific">Escovopsis weberi</name>
    <dbReference type="NCBI Taxonomy" id="150374"/>
    <lineage>
        <taxon>Eukaryota</taxon>
        <taxon>Fungi</taxon>
        <taxon>Dikarya</taxon>
        <taxon>Ascomycota</taxon>
        <taxon>Pezizomycotina</taxon>
        <taxon>Sordariomycetes</taxon>
        <taxon>Hypocreomycetidae</taxon>
        <taxon>Hypocreales</taxon>
        <taxon>Hypocreaceae</taxon>
        <taxon>Escovopsis</taxon>
    </lineage>
</organism>
<feature type="domain" description="Septin-type G" evidence="3">
    <location>
        <begin position="129"/>
        <end position="491"/>
    </location>
</feature>
<keyword evidence="1" id="KW-0342">GTP-binding</keyword>
<feature type="region of interest" description="Disordered" evidence="2">
    <location>
        <begin position="384"/>
        <end position="428"/>
    </location>
</feature>
<dbReference type="FunFam" id="3.40.50.300:FF:001827">
    <property type="entry name" value="Septin"/>
    <property type="match status" value="1"/>
</dbReference>
<protein>
    <submittedName>
        <fullName evidence="4">Septin-2A</fullName>
    </submittedName>
</protein>
<dbReference type="PROSITE" id="PS51719">
    <property type="entry name" value="G_SEPTIN"/>
    <property type="match status" value="1"/>
</dbReference>
<feature type="compositionally biased region" description="Basic and acidic residues" evidence="2">
    <location>
        <begin position="7"/>
        <end position="17"/>
    </location>
</feature>
<feature type="region of interest" description="Disordered" evidence="2">
    <location>
        <begin position="94"/>
        <end position="128"/>
    </location>
</feature>
<feature type="compositionally biased region" description="Polar residues" evidence="2">
    <location>
        <begin position="111"/>
        <end position="120"/>
    </location>
</feature>
<dbReference type="OrthoDB" id="5337438at2759"/>
<name>A0A0M9VSM5_ESCWE</name>
<reference evidence="4 5" key="1">
    <citation type="submission" date="2015-07" db="EMBL/GenBank/DDBJ databases">
        <title>The genome of the fungus Escovopsis weberi, a specialized disease agent of ant agriculture.</title>
        <authorList>
            <person name="de Man T.J."/>
            <person name="Stajich J.E."/>
            <person name="Kubicek C.P."/>
            <person name="Chenthamara K."/>
            <person name="Atanasova L."/>
            <person name="Druzhinina I.S."/>
            <person name="Birnbaum S."/>
            <person name="Barribeau S.M."/>
            <person name="Teiling C."/>
            <person name="Suen G."/>
            <person name="Currie C."/>
            <person name="Gerardo N.M."/>
        </authorList>
    </citation>
    <scope>NUCLEOTIDE SEQUENCE [LARGE SCALE GENOMIC DNA]</scope>
</reference>
<evidence type="ECO:0000256" key="1">
    <source>
        <dbReference type="RuleBase" id="RU004560"/>
    </source>
</evidence>
<dbReference type="SUPFAM" id="SSF52540">
    <property type="entry name" value="P-loop containing nucleoside triphosphate hydrolases"/>
    <property type="match status" value="1"/>
</dbReference>
<keyword evidence="5" id="KW-1185">Reference proteome</keyword>
<feature type="compositionally biased region" description="Basic and acidic residues" evidence="2">
    <location>
        <begin position="407"/>
        <end position="419"/>
    </location>
</feature>
<evidence type="ECO:0000313" key="4">
    <source>
        <dbReference type="EMBL" id="KOS17873.1"/>
    </source>
</evidence>
<dbReference type="Gene3D" id="3.40.50.300">
    <property type="entry name" value="P-loop containing nucleotide triphosphate hydrolases"/>
    <property type="match status" value="1"/>
</dbReference>
<evidence type="ECO:0000313" key="5">
    <source>
        <dbReference type="Proteomes" id="UP000053831"/>
    </source>
</evidence>
<accession>A0A0M9VSM5</accession>
<feature type="compositionally biased region" description="Acidic residues" evidence="2">
    <location>
        <begin position="348"/>
        <end position="364"/>
    </location>
</feature>
<dbReference type="InterPro" id="IPR027417">
    <property type="entry name" value="P-loop_NTPase"/>
</dbReference>
<dbReference type="Pfam" id="PF00735">
    <property type="entry name" value="Septin"/>
    <property type="match status" value="3"/>
</dbReference>
<dbReference type="EMBL" id="LGSR01000022">
    <property type="protein sequence ID" value="KOS17873.1"/>
    <property type="molecule type" value="Genomic_DNA"/>
</dbReference>
<comment type="similarity">
    <text evidence="1">Belongs to the TRAFAC class TrmE-Era-EngA-EngB-Septin-like GTPase superfamily. Septin GTPase family.</text>
</comment>
<dbReference type="AlphaFoldDB" id="A0A0M9VSM5"/>
<feature type="compositionally biased region" description="Basic and acidic residues" evidence="2">
    <location>
        <begin position="97"/>
        <end position="106"/>
    </location>
</feature>
<dbReference type="PANTHER" id="PTHR18884">
    <property type="entry name" value="SEPTIN"/>
    <property type="match status" value="1"/>
</dbReference>
<feature type="region of interest" description="Disordered" evidence="2">
    <location>
        <begin position="343"/>
        <end position="366"/>
    </location>
</feature>
<evidence type="ECO:0000259" key="3">
    <source>
        <dbReference type="PROSITE" id="PS51719"/>
    </source>
</evidence>
<dbReference type="InterPro" id="IPR030379">
    <property type="entry name" value="G_SEPTIN_dom"/>
</dbReference>
<sequence length="499" mass="56650">MLLKGSKSSEFDKELKKGHSPKRLTLSRQKIATLHPPPKLPEFISNGQLLSNSLEPNLPPGNAMQTQPMFDSYPRPSMDPGPVFLDGPPPIPIRGGELSDRSESMTHRSRTSYTSMNTNGPRRVRRRKDPTPFNILILGTRDSGKTSFIEFLKTALALPPKKTSKKAEEEAIRVFPRPLGSFIPHCFETEIDGERIAITLWDSEGLEKNVVDLQLRDLSAFVESKFEETFAEEMKVMRSPHVQDTHIHAAFLLLDPSRLARNMAPAKGPSSDPFSGNDFHPATHSSRSLAVLDQELDIQTLRALHHKTAVIPVISKADTITVKQMGVLKRAVWDGLQALKMDPLEGLGTDEDSDSLEEDEDDEDQRPFHNNQYIEQLSTIQGLAISPPATPNQNPRLSRQSLRRHKAQQDLKEEHKEEETPFFPLSIISPDPCEPDVVGRQFAWGFADPFDERHCDYQRFQEAVFREWRAELREVSREQWYEEWRTSRLKGTGMPANRI</sequence>
<dbReference type="Proteomes" id="UP000053831">
    <property type="component" value="Unassembled WGS sequence"/>
</dbReference>
<dbReference type="GO" id="GO:0005525">
    <property type="term" value="F:GTP binding"/>
    <property type="evidence" value="ECO:0007669"/>
    <property type="project" value="UniProtKB-KW"/>
</dbReference>